<dbReference type="GO" id="GO:0045111">
    <property type="term" value="C:intermediate filament cytoskeleton"/>
    <property type="evidence" value="ECO:0007669"/>
    <property type="project" value="TreeGrafter"/>
</dbReference>
<accession>A0A8C2UWV2</accession>
<dbReference type="Proteomes" id="UP000694398">
    <property type="component" value="Unassembled WGS sequence"/>
</dbReference>
<dbReference type="InterPro" id="IPR026081">
    <property type="entry name" value="DISC1"/>
</dbReference>
<dbReference type="GO" id="GO:0005874">
    <property type="term" value="C:microtubule"/>
    <property type="evidence" value="ECO:0007669"/>
    <property type="project" value="TreeGrafter"/>
</dbReference>
<feature type="compositionally biased region" description="Polar residues" evidence="2">
    <location>
        <begin position="137"/>
        <end position="158"/>
    </location>
</feature>
<feature type="coiled-coil region" evidence="1">
    <location>
        <begin position="505"/>
        <end position="553"/>
    </location>
</feature>
<dbReference type="GO" id="GO:0060271">
    <property type="term" value="P:cilium assembly"/>
    <property type="evidence" value="ECO:0007669"/>
    <property type="project" value="TreeGrafter"/>
</dbReference>
<dbReference type="GO" id="GO:0005815">
    <property type="term" value="C:microtubule organizing center"/>
    <property type="evidence" value="ECO:0007669"/>
    <property type="project" value="TreeGrafter"/>
</dbReference>
<keyword evidence="1" id="KW-0175">Coiled coil</keyword>
<feature type="region of interest" description="Disordered" evidence="2">
    <location>
        <begin position="34"/>
        <end position="61"/>
    </location>
</feature>
<feature type="compositionally biased region" description="Basic and acidic residues" evidence="2">
    <location>
        <begin position="187"/>
        <end position="207"/>
    </location>
</feature>
<feature type="coiled-coil region" evidence="1">
    <location>
        <begin position="410"/>
        <end position="458"/>
    </location>
</feature>
<dbReference type="PANTHER" id="PTHR14332:SF3">
    <property type="entry name" value="DISRUPTED IN SCHIZOPHRENIA 1 PROTEIN"/>
    <property type="match status" value="1"/>
</dbReference>
<evidence type="ECO:0000313" key="4">
    <source>
        <dbReference type="Proteomes" id="UP000694398"/>
    </source>
</evidence>
<reference evidence="3" key="2">
    <citation type="submission" date="2025-09" db="UniProtKB">
        <authorList>
            <consortium name="Ensembl"/>
        </authorList>
    </citation>
    <scope>IDENTIFICATION</scope>
</reference>
<dbReference type="GO" id="GO:0001764">
    <property type="term" value="P:neuron migration"/>
    <property type="evidence" value="ECO:0007669"/>
    <property type="project" value="TreeGrafter"/>
</dbReference>
<evidence type="ECO:0000256" key="1">
    <source>
        <dbReference type="SAM" id="Coils"/>
    </source>
</evidence>
<name>A0A8C2UWV2_CHILA</name>
<dbReference type="PANTHER" id="PTHR14332">
    <property type="entry name" value="DISRUPTED IN SCHIZOPHRENIA 1 PROTEIN"/>
    <property type="match status" value="1"/>
</dbReference>
<dbReference type="Ensembl" id="ENSCLAT00000006719.1">
    <property type="protein sequence ID" value="ENSCLAP00000006609.1"/>
    <property type="gene ID" value="ENSCLAG00000004662.1"/>
</dbReference>
<proteinExistence type="predicted"/>
<evidence type="ECO:0000313" key="3">
    <source>
        <dbReference type="Ensembl" id="ENSCLAP00000006609.1"/>
    </source>
</evidence>
<protein>
    <submittedName>
        <fullName evidence="3">DISC1 scaffold protein</fullName>
    </submittedName>
</protein>
<evidence type="ECO:0000256" key="2">
    <source>
        <dbReference type="SAM" id="MobiDB-lite"/>
    </source>
</evidence>
<feature type="region of interest" description="Disordered" evidence="2">
    <location>
        <begin position="114"/>
        <end position="165"/>
    </location>
</feature>
<feature type="region of interest" description="Disordered" evidence="2">
    <location>
        <begin position="187"/>
        <end position="230"/>
    </location>
</feature>
<gene>
    <name evidence="3" type="primary">DISC1</name>
</gene>
<dbReference type="GeneTree" id="ENSGT00390000006176"/>
<dbReference type="AlphaFoldDB" id="A0A8C2UWV2"/>
<reference evidence="3" key="1">
    <citation type="submission" date="2025-08" db="UniProtKB">
        <authorList>
            <consortium name="Ensembl"/>
        </authorList>
    </citation>
    <scope>IDENTIFICATION</scope>
</reference>
<organism evidence="3 4">
    <name type="scientific">Chinchilla lanigera</name>
    <name type="common">Long-tailed chinchilla</name>
    <name type="synonym">Chinchilla villidera</name>
    <dbReference type="NCBI Taxonomy" id="34839"/>
    <lineage>
        <taxon>Eukaryota</taxon>
        <taxon>Metazoa</taxon>
        <taxon>Chordata</taxon>
        <taxon>Craniata</taxon>
        <taxon>Vertebrata</taxon>
        <taxon>Euteleostomi</taxon>
        <taxon>Mammalia</taxon>
        <taxon>Eutheria</taxon>
        <taxon>Euarchontoglires</taxon>
        <taxon>Glires</taxon>
        <taxon>Rodentia</taxon>
        <taxon>Hystricomorpha</taxon>
        <taxon>Chinchillidae</taxon>
        <taxon>Chinchilla</taxon>
    </lineage>
</organism>
<sequence>MRNTPGPGIGFLPAVANTPFCVPGGVSGEAFHHSASGAGHSARDLSGQCRGPSLGSPVSKSSPAAAVVSVGHLSQVSRAAEIPVHLGVQLKAGTRLTDRLYSSGDTGLPRECLSMDSGEAPVPSQDAACNEGARGAQATNSPAPAEASGSSCRLQSSPFTPPASSGLHEAFASSFSFIQLSLSSVGERGEAEGCPPSREDESSHRSCPDMGAVAASSDRPREDPGCLSGSFSRTATQGSADLAQETRSSFWPEWDLLSSLDLDIGSSQGPVLPGRCGDKGRGSAYAHGWDALLRRWEPVLHDCLQSSLRQLEATSLKLKLQKLQEKAIEDDDYDKAEMLRQRLEDLEQEQGHLSVVLPSLQPALSSFLGHLMSQAQATLHRATQPAGSDCALAPLGSESQTLELTAQDSLREALARRDWLLQEKRQLQEEVEALQKRMSALEAKDQQLRREIEEQERELQWQRCGLGSLVVQLPLDQLKEVSETLRDTLASASQILPHMEPPEAVRSLRERIKALNLSLKEVTTKVCMGERLCSTLRKRLSDLETQLLALLEAKMLAISGSHFGTAKDLTEEIRTLTSEREGLEPILERLWALRSSTAGELASMVEDHSRLTQELQRQEAEHKANVKGNTVKYMEMLEDKLLSCKCPLLGRVWEADLEACQLLIQSLTVEDEQPVDDTGAAAWKATLAGPPRLSSEDGRKSPLQAFHGWRAPLTSCAPCTGGEWKQTILKEKENHKALL</sequence>
<keyword evidence="4" id="KW-1185">Reference proteome</keyword>